<organism evidence="5">
    <name type="scientific">uncultured Mycobacterium sp</name>
    <dbReference type="NCBI Taxonomy" id="171292"/>
    <lineage>
        <taxon>Bacteria</taxon>
        <taxon>Bacillati</taxon>
        <taxon>Actinomycetota</taxon>
        <taxon>Actinomycetes</taxon>
        <taxon>Mycobacteriales</taxon>
        <taxon>Mycobacteriaceae</taxon>
        <taxon>Mycobacterium</taxon>
        <taxon>environmental samples</taxon>
    </lineage>
</organism>
<proteinExistence type="predicted"/>
<dbReference type="InterPro" id="IPR009057">
    <property type="entry name" value="Homeodomain-like_sf"/>
</dbReference>
<dbReference type="PANTHER" id="PTHR46796:SF6">
    <property type="entry name" value="ARAC SUBFAMILY"/>
    <property type="match status" value="1"/>
</dbReference>
<evidence type="ECO:0000313" key="5">
    <source>
        <dbReference type="EMBL" id="SBS79696.1"/>
    </source>
</evidence>
<sequence>MTSVVSFAELPVKEQFESWSHTVSQTYVPLVATAHTSHLPFGGELVSQSVGSAHISEISGGPCAVARTAQTIRQSDPGLLKLGLQLRGYCVLTQDGREAALTPGDFALYDTRRQYQLSFDDTFKCLVVMFPRELLPLRGDELSHFTARRVSGRQGIGGLVAPLLLNMSHQMREDELSANVELSSAVINMLAAAISEQLGVESRVPPETHRAALILRIKAFIDARLEDPELSSSKIAEAHNISPRYLQKLFESEGMTVTDWIRGRRLEHCRSDLLDPRLAGTSIGAIAARWGLIDSSYFSRLFKSAYGEAPREFRAHASLSPFTSPTTAN</sequence>
<dbReference type="PANTHER" id="PTHR46796">
    <property type="entry name" value="HTH-TYPE TRANSCRIPTIONAL ACTIVATOR RHAS-RELATED"/>
    <property type="match status" value="1"/>
</dbReference>
<evidence type="ECO:0000256" key="2">
    <source>
        <dbReference type="ARBA" id="ARBA00023125"/>
    </source>
</evidence>
<keyword evidence="3" id="KW-0804">Transcription</keyword>
<evidence type="ECO:0000259" key="4">
    <source>
        <dbReference type="PROSITE" id="PS01124"/>
    </source>
</evidence>
<dbReference type="InterPro" id="IPR050204">
    <property type="entry name" value="AraC_XylS_family_regulators"/>
</dbReference>
<dbReference type="AlphaFoldDB" id="A0A1Y5PLT9"/>
<dbReference type="InterPro" id="IPR018060">
    <property type="entry name" value="HTH_AraC"/>
</dbReference>
<protein>
    <submittedName>
        <fullName evidence="5">Putative transcriptional regulator</fullName>
    </submittedName>
</protein>
<dbReference type="Pfam" id="PF14525">
    <property type="entry name" value="AraC_binding_2"/>
    <property type="match status" value="1"/>
</dbReference>
<dbReference type="GO" id="GO:0043565">
    <property type="term" value="F:sequence-specific DNA binding"/>
    <property type="evidence" value="ECO:0007669"/>
    <property type="project" value="InterPro"/>
</dbReference>
<name>A0A1Y5PLT9_9MYCO</name>
<dbReference type="GO" id="GO:0003700">
    <property type="term" value="F:DNA-binding transcription factor activity"/>
    <property type="evidence" value="ECO:0007669"/>
    <property type="project" value="InterPro"/>
</dbReference>
<gene>
    <name evidence="5" type="ORF">MHPYR_90046</name>
</gene>
<dbReference type="SUPFAM" id="SSF46689">
    <property type="entry name" value="Homeodomain-like"/>
    <property type="match status" value="1"/>
</dbReference>
<evidence type="ECO:0000256" key="1">
    <source>
        <dbReference type="ARBA" id="ARBA00023015"/>
    </source>
</evidence>
<evidence type="ECO:0000256" key="3">
    <source>
        <dbReference type="ARBA" id="ARBA00023163"/>
    </source>
</evidence>
<dbReference type="Pfam" id="PF12833">
    <property type="entry name" value="HTH_18"/>
    <property type="match status" value="1"/>
</dbReference>
<dbReference type="Gene3D" id="1.10.10.60">
    <property type="entry name" value="Homeodomain-like"/>
    <property type="match status" value="1"/>
</dbReference>
<dbReference type="PROSITE" id="PS01124">
    <property type="entry name" value="HTH_ARAC_FAMILY_2"/>
    <property type="match status" value="1"/>
</dbReference>
<dbReference type="EMBL" id="FLQS01000089">
    <property type="protein sequence ID" value="SBS79696.1"/>
    <property type="molecule type" value="Genomic_DNA"/>
</dbReference>
<keyword evidence="2" id="KW-0238">DNA-binding</keyword>
<dbReference type="SMART" id="SM00342">
    <property type="entry name" value="HTH_ARAC"/>
    <property type="match status" value="1"/>
</dbReference>
<dbReference type="InterPro" id="IPR035418">
    <property type="entry name" value="AraC-bd_2"/>
</dbReference>
<keyword evidence="1" id="KW-0805">Transcription regulation</keyword>
<feature type="domain" description="HTH araC/xylS-type" evidence="4">
    <location>
        <begin position="215"/>
        <end position="316"/>
    </location>
</feature>
<reference evidence="5" key="1">
    <citation type="submission" date="2016-03" db="EMBL/GenBank/DDBJ databases">
        <authorList>
            <person name="Ploux O."/>
        </authorList>
    </citation>
    <scope>NUCLEOTIDE SEQUENCE</scope>
    <source>
        <strain evidence="5">UC10</strain>
    </source>
</reference>
<accession>A0A1Y5PLT9</accession>